<protein>
    <recommendedName>
        <fullName evidence="6">Flagellar protein FlgN</fullName>
    </recommendedName>
</protein>
<evidence type="ECO:0000313" key="5">
    <source>
        <dbReference type="Proteomes" id="UP001501565"/>
    </source>
</evidence>
<reference evidence="5" key="1">
    <citation type="journal article" date="2019" name="Int. J. Syst. Evol. Microbiol.">
        <title>The Global Catalogue of Microorganisms (GCM) 10K type strain sequencing project: providing services to taxonomists for standard genome sequencing and annotation.</title>
        <authorList>
            <consortium name="The Broad Institute Genomics Platform"/>
            <consortium name="The Broad Institute Genome Sequencing Center for Infectious Disease"/>
            <person name="Wu L."/>
            <person name="Ma J."/>
        </authorList>
    </citation>
    <scope>NUCLEOTIDE SEQUENCE [LARGE SCALE GENOMIC DNA]</scope>
    <source>
        <strain evidence="5">JCM 17551</strain>
    </source>
</reference>
<keyword evidence="3" id="KW-1005">Bacterial flagellum biogenesis</keyword>
<sequence>MSANIEKARQIISTDIQGDLKDANELRTLLSNEKTALDSRDIETVQALSKRKLEITDAMEKRANKRSEILKLFNFSNDESGVFSLFEGSPRKELETAWHTLKAHLTECQEANIINSKIASRTRQSLQHVLKIVQGKSNKPKVYNPLGNTSAIITGNLIGEA</sequence>
<keyword evidence="5" id="KW-1185">Reference proteome</keyword>
<dbReference type="RefSeq" id="WP_344795153.1">
    <property type="nucleotide sequence ID" value="NZ_BAABBN010000004.1"/>
</dbReference>
<dbReference type="EMBL" id="BAABBN010000004">
    <property type="protein sequence ID" value="GAA3913392.1"/>
    <property type="molecule type" value="Genomic_DNA"/>
</dbReference>
<proteinExistence type="inferred from homology"/>
<dbReference type="InterPro" id="IPR036679">
    <property type="entry name" value="FlgN-like_sf"/>
</dbReference>
<dbReference type="SUPFAM" id="SSF140566">
    <property type="entry name" value="FlgN-like"/>
    <property type="match status" value="1"/>
</dbReference>
<organism evidence="4 5">
    <name type="scientific">Litoribacillus peritrichatus</name>
    <dbReference type="NCBI Taxonomy" id="718191"/>
    <lineage>
        <taxon>Bacteria</taxon>
        <taxon>Pseudomonadati</taxon>
        <taxon>Pseudomonadota</taxon>
        <taxon>Gammaproteobacteria</taxon>
        <taxon>Oceanospirillales</taxon>
        <taxon>Oceanospirillaceae</taxon>
        <taxon>Litoribacillus</taxon>
    </lineage>
</organism>
<dbReference type="Proteomes" id="UP001501565">
    <property type="component" value="Unassembled WGS sequence"/>
</dbReference>
<dbReference type="Gene3D" id="1.20.58.300">
    <property type="entry name" value="FlgN-like"/>
    <property type="match status" value="1"/>
</dbReference>
<comment type="similarity">
    <text evidence="2">Belongs to the FlgN family.</text>
</comment>
<comment type="function">
    <text evidence="1">Required for the efficient initiation of filament assembly.</text>
</comment>
<dbReference type="Pfam" id="PF05130">
    <property type="entry name" value="FlgN"/>
    <property type="match status" value="1"/>
</dbReference>
<gene>
    <name evidence="4" type="ORF">GCM10022277_05030</name>
</gene>
<evidence type="ECO:0000256" key="2">
    <source>
        <dbReference type="ARBA" id="ARBA00007703"/>
    </source>
</evidence>
<evidence type="ECO:0008006" key="6">
    <source>
        <dbReference type="Google" id="ProtNLM"/>
    </source>
</evidence>
<evidence type="ECO:0000256" key="1">
    <source>
        <dbReference type="ARBA" id="ARBA00002397"/>
    </source>
</evidence>
<name>A0ABP7M242_9GAMM</name>
<dbReference type="InterPro" id="IPR007809">
    <property type="entry name" value="FlgN-like"/>
</dbReference>
<accession>A0ABP7M242</accession>
<comment type="caution">
    <text evidence="4">The sequence shown here is derived from an EMBL/GenBank/DDBJ whole genome shotgun (WGS) entry which is preliminary data.</text>
</comment>
<evidence type="ECO:0000256" key="3">
    <source>
        <dbReference type="ARBA" id="ARBA00022795"/>
    </source>
</evidence>
<evidence type="ECO:0000313" key="4">
    <source>
        <dbReference type="EMBL" id="GAA3913392.1"/>
    </source>
</evidence>